<dbReference type="GO" id="GO:0043495">
    <property type="term" value="F:protein-membrane adaptor activity"/>
    <property type="evidence" value="ECO:0007669"/>
    <property type="project" value="TreeGrafter"/>
</dbReference>
<dbReference type="InterPro" id="IPR045119">
    <property type="entry name" value="SUN1-5"/>
</dbReference>
<evidence type="ECO:0000256" key="2">
    <source>
        <dbReference type="ARBA" id="ARBA00022692"/>
    </source>
</evidence>
<keyword evidence="4 5" id="KW-0472">Membrane</keyword>
<comment type="subcellular location">
    <subcellularLocation>
        <location evidence="1">Membrane</location>
    </subcellularLocation>
</comment>
<dbReference type="Gene3D" id="2.60.120.260">
    <property type="entry name" value="Galactose-binding domain-like"/>
    <property type="match status" value="1"/>
</dbReference>
<gene>
    <name evidence="8" type="primary">LOC115626206</name>
</gene>
<evidence type="ECO:0000256" key="3">
    <source>
        <dbReference type="ARBA" id="ARBA00022989"/>
    </source>
</evidence>
<name>A0A6J2TQG3_DROLE</name>
<dbReference type="CTD" id="6676"/>
<protein>
    <submittedName>
        <fullName evidence="8">SUN domain-containing protein 2 isoform X1</fullName>
    </submittedName>
</protein>
<accession>A0A6J2TQG3</accession>
<evidence type="ECO:0000256" key="1">
    <source>
        <dbReference type="ARBA" id="ARBA00004370"/>
    </source>
</evidence>
<evidence type="ECO:0000313" key="8">
    <source>
        <dbReference type="RefSeq" id="XP_030377348.1"/>
    </source>
</evidence>
<dbReference type="GeneID" id="115626206"/>
<keyword evidence="2 5" id="KW-0812">Transmembrane</keyword>
<sequence length="309" mass="34005">MDSSHRRACVTYVTTFVLLSAFFYYLMADNSNNNKGITRLREDVDDISHMLREQQRQGCSSNKQQSLNKFSCLAGDSTNAAEAGKCEDSNAMNAYVDALVKRKIGNLMDDVYNLKKQIMGSGCGFYGGGISSSKASEAVTTGKNRINYAAEELGARISKVQARPIGGTNLFKSLLGLDFSSNPPVNMLRPSLAPGACFGYSGTKATAMLHLAKPIIVEAIALTHVAKEMTPSLCVQSAPKDFEVHGIALSNQKPKLLGKWKYDNSPNKRTQSYTVHCKCFYRELEFIFNSNHGANMTCIYRVEVFGRLQ</sequence>
<dbReference type="AlphaFoldDB" id="A0A6J2TQG3"/>
<evidence type="ECO:0000259" key="6">
    <source>
        <dbReference type="PROSITE" id="PS51469"/>
    </source>
</evidence>
<dbReference type="PROSITE" id="PS51469">
    <property type="entry name" value="SUN"/>
    <property type="match status" value="1"/>
</dbReference>
<dbReference type="PANTHER" id="PTHR12911">
    <property type="entry name" value="SAD1/UNC-84-LIKE PROTEIN-RELATED"/>
    <property type="match status" value="1"/>
</dbReference>
<dbReference type="GO" id="GO:0034993">
    <property type="term" value="C:meiotic nuclear membrane microtubule tethering complex"/>
    <property type="evidence" value="ECO:0007669"/>
    <property type="project" value="TreeGrafter"/>
</dbReference>
<organism evidence="7 8">
    <name type="scientific">Drosophila lebanonensis</name>
    <name type="common">Fruit fly</name>
    <name type="synonym">Scaptodrosophila lebanonensis</name>
    <dbReference type="NCBI Taxonomy" id="7225"/>
    <lineage>
        <taxon>Eukaryota</taxon>
        <taxon>Metazoa</taxon>
        <taxon>Ecdysozoa</taxon>
        <taxon>Arthropoda</taxon>
        <taxon>Hexapoda</taxon>
        <taxon>Insecta</taxon>
        <taxon>Pterygota</taxon>
        <taxon>Neoptera</taxon>
        <taxon>Endopterygota</taxon>
        <taxon>Diptera</taxon>
        <taxon>Brachycera</taxon>
        <taxon>Muscomorpha</taxon>
        <taxon>Ephydroidea</taxon>
        <taxon>Drosophilidae</taxon>
        <taxon>Scaptodrosophila</taxon>
    </lineage>
</organism>
<feature type="domain" description="SUN" evidence="6">
    <location>
        <begin position="127"/>
        <end position="309"/>
    </location>
</feature>
<evidence type="ECO:0000313" key="7">
    <source>
        <dbReference type="Proteomes" id="UP000504634"/>
    </source>
</evidence>
<keyword evidence="3 5" id="KW-1133">Transmembrane helix</keyword>
<dbReference type="Pfam" id="PF07738">
    <property type="entry name" value="Sad1_UNC"/>
    <property type="match status" value="1"/>
</dbReference>
<dbReference type="RefSeq" id="XP_030377348.1">
    <property type="nucleotide sequence ID" value="XM_030521488.1"/>
</dbReference>
<evidence type="ECO:0000256" key="4">
    <source>
        <dbReference type="ARBA" id="ARBA00023136"/>
    </source>
</evidence>
<dbReference type="InterPro" id="IPR012919">
    <property type="entry name" value="SUN_dom"/>
</dbReference>
<reference evidence="8" key="1">
    <citation type="submission" date="2025-08" db="UniProtKB">
        <authorList>
            <consortium name="RefSeq"/>
        </authorList>
    </citation>
    <scope>IDENTIFICATION</scope>
    <source>
        <strain evidence="8">11010-0011.00</strain>
        <tissue evidence="8">Whole body</tissue>
    </source>
</reference>
<keyword evidence="7" id="KW-1185">Reference proteome</keyword>
<proteinExistence type="predicted"/>
<dbReference type="OrthoDB" id="342281at2759"/>
<dbReference type="Proteomes" id="UP000504634">
    <property type="component" value="Unplaced"/>
</dbReference>
<evidence type="ECO:0000256" key="5">
    <source>
        <dbReference type="SAM" id="Phobius"/>
    </source>
</evidence>
<feature type="transmembrane region" description="Helical" evidence="5">
    <location>
        <begin position="9"/>
        <end position="27"/>
    </location>
</feature>
<dbReference type="PANTHER" id="PTHR12911:SF8">
    <property type="entry name" value="KLAROID PROTEIN-RELATED"/>
    <property type="match status" value="1"/>
</dbReference>